<feature type="transmembrane region" description="Helical" evidence="2">
    <location>
        <begin position="179"/>
        <end position="199"/>
    </location>
</feature>
<dbReference type="PANTHER" id="PTHR46558:SF4">
    <property type="entry name" value="DNA-BIDING PHAGE PROTEIN"/>
    <property type="match status" value="1"/>
</dbReference>
<comment type="caution">
    <text evidence="4">The sequence shown here is derived from an EMBL/GenBank/DDBJ whole genome shotgun (WGS) entry which is preliminary data.</text>
</comment>
<evidence type="ECO:0000259" key="3">
    <source>
        <dbReference type="PROSITE" id="PS50943"/>
    </source>
</evidence>
<keyword evidence="1" id="KW-0238">DNA-binding</keyword>
<dbReference type="GO" id="GO:0003677">
    <property type="term" value="F:DNA binding"/>
    <property type="evidence" value="ECO:0007669"/>
    <property type="project" value="UniProtKB-KW"/>
</dbReference>
<organism evidence="4 5">
    <name type="scientific">Candidatus Caccalectryoclostridium excrementigallinarum</name>
    <dbReference type="NCBI Taxonomy" id="2840710"/>
    <lineage>
        <taxon>Bacteria</taxon>
        <taxon>Bacillati</taxon>
        <taxon>Bacillota</taxon>
        <taxon>Clostridia</taxon>
        <taxon>Christensenellales</taxon>
        <taxon>Christensenellaceae</taxon>
        <taxon>Christensenellaceae incertae sedis</taxon>
        <taxon>Candidatus Caccalectryoclostridium</taxon>
    </lineage>
</organism>
<evidence type="ECO:0000256" key="2">
    <source>
        <dbReference type="SAM" id="Phobius"/>
    </source>
</evidence>
<sequence length="204" mass="22404">MEIGTLIASRRKELGMTQEQLAEKLNMSAKVISKWETGRSLPDTSVLTQLCAALEMTLDELLGSEERPTVFKPRQLSARTDFKLANIVYAASLTCTFFLFLGAMALAMFSPPAAVVFFILMALVFVVGCCVFAALRIKPSECRSLKEDKKNVLFAVLLSMGIWLLCCIGGAIMTPDTHAITFLSLTPVIVAVHAGVLIWNKKRK</sequence>
<evidence type="ECO:0000256" key="1">
    <source>
        <dbReference type="ARBA" id="ARBA00023125"/>
    </source>
</evidence>
<dbReference type="Pfam" id="PF01381">
    <property type="entry name" value="HTH_3"/>
    <property type="match status" value="1"/>
</dbReference>
<keyword evidence="2" id="KW-0812">Transmembrane</keyword>
<protein>
    <submittedName>
        <fullName evidence="4">Helix-turn-helix domain-containing protein</fullName>
    </submittedName>
</protein>
<dbReference type="InterPro" id="IPR010982">
    <property type="entry name" value="Lambda_DNA-bd_dom_sf"/>
</dbReference>
<dbReference type="AlphaFoldDB" id="A0A9D1MKU2"/>
<dbReference type="SMART" id="SM00530">
    <property type="entry name" value="HTH_XRE"/>
    <property type="match status" value="1"/>
</dbReference>
<dbReference type="EMBL" id="DVNJ01000002">
    <property type="protein sequence ID" value="HIU62335.1"/>
    <property type="molecule type" value="Genomic_DNA"/>
</dbReference>
<feature type="transmembrane region" description="Helical" evidence="2">
    <location>
        <begin position="151"/>
        <end position="173"/>
    </location>
</feature>
<dbReference type="PANTHER" id="PTHR46558">
    <property type="entry name" value="TRACRIPTIONAL REGULATORY PROTEIN-RELATED-RELATED"/>
    <property type="match status" value="1"/>
</dbReference>
<evidence type="ECO:0000313" key="4">
    <source>
        <dbReference type="EMBL" id="HIU62335.1"/>
    </source>
</evidence>
<name>A0A9D1MKU2_9FIRM</name>
<dbReference type="InterPro" id="IPR001387">
    <property type="entry name" value="Cro/C1-type_HTH"/>
</dbReference>
<feature type="transmembrane region" description="Helical" evidence="2">
    <location>
        <begin position="84"/>
        <end position="109"/>
    </location>
</feature>
<gene>
    <name evidence="4" type="ORF">IAB07_01015</name>
</gene>
<dbReference type="CDD" id="cd00093">
    <property type="entry name" value="HTH_XRE"/>
    <property type="match status" value="1"/>
</dbReference>
<feature type="transmembrane region" description="Helical" evidence="2">
    <location>
        <begin position="115"/>
        <end position="135"/>
    </location>
</feature>
<keyword evidence="2" id="KW-0472">Membrane</keyword>
<dbReference type="PROSITE" id="PS50943">
    <property type="entry name" value="HTH_CROC1"/>
    <property type="match status" value="1"/>
</dbReference>
<feature type="domain" description="HTH cro/C1-type" evidence="3">
    <location>
        <begin position="7"/>
        <end position="61"/>
    </location>
</feature>
<proteinExistence type="predicted"/>
<evidence type="ECO:0000313" key="5">
    <source>
        <dbReference type="Proteomes" id="UP000824145"/>
    </source>
</evidence>
<keyword evidence="2" id="KW-1133">Transmembrane helix</keyword>
<reference evidence="4" key="1">
    <citation type="submission" date="2020-10" db="EMBL/GenBank/DDBJ databases">
        <authorList>
            <person name="Gilroy R."/>
        </authorList>
    </citation>
    <scope>NUCLEOTIDE SEQUENCE</scope>
    <source>
        <strain evidence="4">9366</strain>
    </source>
</reference>
<reference evidence="4" key="2">
    <citation type="journal article" date="2021" name="PeerJ">
        <title>Extensive microbial diversity within the chicken gut microbiome revealed by metagenomics and culture.</title>
        <authorList>
            <person name="Gilroy R."/>
            <person name="Ravi A."/>
            <person name="Getino M."/>
            <person name="Pursley I."/>
            <person name="Horton D.L."/>
            <person name="Alikhan N.F."/>
            <person name="Baker D."/>
            <person name="Gharbi K."/>
            <person name="Hall N."/>
            <person name="Watson M."/>
            <person name="Adriaenssens E.M."/>
            <person name="Foster-Nyarko E."/>
            <person name="Jarju S."/>
            <person name="Secka A."/>
            <person name="Antonio M."/>
            <person name="Oren A."/>
            <person name="Chaudhuri R.R."/>
            <person name="La Ragione R."/>
            <person name="Hildebrand F."/>
            <person name="Pallen M.J."/>
        </authorList>
    </citation>
    <scope>NUCLEOTIDE SEQUENCE</scope>
    <source>
        <strain evidence="4">9366</strain>
    </source>
</reference>
<dbReference type="Proteomes" id="UP000824145">
    <property type="component" value="Unassembled WGS sequence"/>
</dbReference>
<dbReference type="Gene3D" id="1.10.260.40">
    <property type="entry name" value="lambda repressor-like DNA-binding domains"/>
    <property type="match status" value="1"/>
</dbReference>
<accession>A0A9D1MKU2</accession>
<dbReference type="SUPFAM" id="SSF47413">
    <property type="entry name" value="lambda repressor-like DNA-binding domains"/>
    <property type="match status" value="1"/>
</dbReference>